<accession>A0AA36GR18</accession>
<dbReference type="Proteomes" id="UP001176961">
    <property type="component" value="Unassembled WGS sequence"/>
</dbReference>
<evidence type="ECO:0000313" key="1">
    <source>
        <dbReference type="EMBL" id="CAJ0596746.1"/>
    </source>
</evidence>
<keyword evidence="2" id="KW-1185">Reference proteome</keyword>
<evidence type="ECO:0000313" key="2">
    <source>
        <dbReference type="Proteomes" id="UP001176961"/>
    </source>
</evidence>
<name>A0AA36GR18_CYLNA</name>
<proteinExistence type="predicted"/>
<sequence length="226" mass="25025">MDHHAALPSNNFSAIARRLLLKRQLPREDPPPHILFKPSSGYEPKVEQPTSIIATVAGDKKTLGEEYAVFNPRFVTGSNTAGQSNGIRLVEGEDIKPPVDGDFSANGFKYEDDILMPNGSSSGKPESDQRFCNIIRQIPVEKLAAINSDESCRPALGKRSRIMIRRVRLFFEEIKKILGDSCEGTIFNQTVQLTAWACGVTPETVTNVGSRDTNLCMNCYPVQTRK</sequence>
<dbReference type="EMBL" id="CATQJL010000223">
    <property type="protein sequence ID" value="CAJ0596746.1"/>
    <property type="molecule type" value="Genomic_DNA"/>
</dbReference>
<comment type="caution">
    <text evidence="1">The sequence shown here is derived from an EMBL/GenBank/DDBJ whole genome shotgun (WGS) entry which is preliminary data.</text>
</comment>
<organism evidence="1 2">
    <name type="scientific">Cylicocyclus nassatus</name>
    <name type="common">Nematode worm</name>
    <dbReference type="NCBI Taxonomy" id="53992"/>
    <lineage>
        <taxon>Eukaryota</taxon>
        <taxon>Metazoa</taxon>
        <taxon>Ecdysozoa</taxon>
        <taxon>Nematoda</taxon>
        <taxon>Chromadorea</taxon>
        <taxon>Rhabditida</taxon>
        <taxon>Rhabditina</taxon>
        <taxon>Rhabditomorpha</taxon>
        <taxon>Strongyloidea</taxon>
        <taxon>Strongylidae</taxon>
        <taxon>Cylicocyclus</taxon>
    </lineage>
</organism>
<gene>
    <name evidence="1" type="ORF">CYNAS_LOCUS8729</name>
</gene>
<dbReference type="AlphaFoldDB" id="A0AA36GR18"/>
<protein>
    <submittedName>
        <fullName evidence="1">Uncharacterized protein</fullName>
    </submittedName>
</protein>
<reference evidence="1" key="1">
    <citation type="submission" date="2023-07" db="EMBL/GenBank/DDBJ databases">
        <authorList>
            <consortium name="CYATHOMIX"/>
        </authorList>
    </citation>
    <scope>NUCLEOTIDE SEQUENCE</scope>
    <source>
        <strain evidence="1">N/A</strain>
    </source>
</reference>